<feature type="signal peptide" evidence="1">
    <location>
        <begin position="1"/>
        <end position="24"/>
    </location>
</feature>
<dbReference type="Proteomes" id="UP000280834">
    <property type="component" value="Unassembled WGS sequence"/>
</dbReference>
<evidence type="ECO:0000313" key="2">
    <source>
        <dbReference type="EMBL" id="VDO17623.1"/>
    </source>
</evidence>
<reference evidence="4" key="1">
    <citation type="submission" date="2017-02" db="UniProtKB">
        <authorList>
            <consortium name="WormBaseParasite"/>
        </authorList>
    </citation>
    <scope>IDENTIFICATION</scope>
</reference>
<keyword evidence="3" id="KW-1185">Reference proteome</keyword>
<evidence type="ECO:0000313" key="4">
    <source>
        <dbReference type="WBParaSite" id="BTMF_0000578901-mRNA-1"/>
    </source>
</evidence>
<dbReference type="EMBL" id="UZAG01005254">
    <property type="protein sequence ID" value="VDO17623.1"/>
    <property type="molecule type" value="Genomic_DNA"/>
</dbReference>
<dbReference type="AlphaFoldDB" id="A0A0R3QHC4"/>
<organism evidence="4">
    <name type="scientific">Brugia timori</name>
    <dbReference type="NCBI Taxonomy" id="42155"/>
    <lineage>
        <taxon>Eukaryota</taxon>
        <taxon>Metazoa</taxon>
        <taxon>Ecdysozoa</taxon>
        <taxon>Nematoda</taxon>
        <taxon>Chromadorea</taxon>
        <taxon>Rhabditida</taxon>
        <taxon>Spirurina</taxon>
        <taxon>Spiruromorpha</taxon>
        <taxon>Filarioidea</taxon>
        <taxon>Onchocercidae</taxon>
        <taxon>Brugia</taxon>
    </lineage>
</organism>
<protein>
    <submittedName>
        <fullName evidence="2 4">Uncharacterized protein</fullName>
    </submittedName>
</protein>
<proteinExistence type="predicted"/>
<accession>A0A0R3QHC4</accession>
<feature type="chain" id="PRO_5043130605" evidence="1">
    <location>
        <begin position="25"/>
        <end position="38"/>
    </location>
</feature>
<reference evidence="2 3" key="2">
    <citation type="submission" date="2018-11" db="EMBL/GenBank/DDBJ databases">
        <authorList>
            <consortium name="Pathogen Informatics"/>
        </authorList>
    </citation>
    <scope>NUCLEOTIDE SEQUENCE [LARGE SCALE GENOMIC DNA]</scope>
</reference>
<evidence type="ECO:0000313" key="3">
    <source>
        <dbReference type="Proteomes" id="UP000280834"/>
    </source>
</evidence>
<keyword evidence="1" id="KW-0732">Signal</keyword>
<dbReference type="WBParaSite" id="BTMF_0000578901-mRNA-1">
    <property type="protein sequence ID" value="BTMF_0000578901-mRNA-1"/>
    <property type="gene ID" value="BTMF_0000578901"/>
</dbReference>
<name>A0A0R3QHC4_9BILA</name>
<sequence>MRMKKIHCAKLIVELLTWILKCLPQQNVYQSKCQQQFN</sequence>
<gene>
    <name evidence="2" type="ORF">BTMF_LOCUS5056</name>
</gene>
<evidence type="ECO:0000256" key="1">
    <source>
        <dbReference type="SAM" id="SignalP"/>
    </source>
</evidence>